<accession>A0A401XLY5</accession>
<name>A0A401XLY5_9FLAO</name>
<dbReference type="OrthoDB" id="9918190at2"/>
<keyword evidence="1" id="KW-0472">Membrane</keyword>
<comment type="caution">
    <text evidence="2">The sequence shown here is derived from an EMBL/GenBank/DDBJ whole genome shotgun (WGS) entry which is preliminary data.</text>
</comment>
<evidence type="ECO:0000313" key="3">
    <source>
        <dbReference type="Proteomes" id="UP000286715"/>
    </source>
</evidence>
<evidence type="ECO:0008006" key="4">
    <source>
        <dbReference type="Google" id="ProtNLM"/>
    </source>
</evidence>
<keyword evidence="3" id="KW-1185">Reference proteome</keyword>
<reference evidence="2 3" key="1">
    <citation type="submission" date="2018-11" db="EMBL/GenBank/DDBJ databases">
        <title>Schleiferia aggregans sp. nov., a moderately thermophilic heterotrophic bacterium isolated from microbial mats at a terrestrial hot spring.</title>
        <authorList>
            <person name="Iino T."/>
            <person name="Ohkuma M."/>
            <person name="Haruta S."/>
        </authorList>
    </citation>
    <scope>NUCLEOTIDE SEQUENCE [LARGE SCALE GENOMIC DNA]</scope>
    <source>
        <strain evidence="2 3">LA</strain>
    </source>
</reference>
<keyword evidence="1" id="KW-0812">Transmembrane</keyword>
<keyword evidence="1" id="KW-1133">Transmembrane helix</keyword>
<proteinExistence type="predicted"/>
<protein>
    <recommendedName>
        <fullName evidence="4">PEGA domain-containing protein</fullName>
    </recommendedName>
</protein>
<organism evidence="2 3">
    <name type="scientific">Thermaurantimonas aggregans</name>
    <dbReference type="NCBI Taxonomy" id="2173829"/>
    <lineage>
        <taxon>Bacteria</taxon>
        <taxon>Pseudomonadati</taxon>
        <taxon>Bacteroidota</taxon>
        <taxon>Flavobacteriia</taxon>
        <taxon>Flavobacteriales</taxon>
        <taxon>Schleiferiaceae</taxon>
        <taxon>Thermaurantimonas</taxon>
    </lineage>
</organism>
<evidence type="ECO:0000313" key="2">
    <source>
        <dbReference type="EMBL" id="GCD78035.1"/>
    </source>
</evidence>
<dbReference type="EMBL" id="BHZE01000015">
    <property type="protein sequence ID" value="GCD78035.1"/>
    <property type="molecule type" value="Genomic_DNA"/>
</dbReference>
<dbReference type="RefSeq" id="WP_148086795.1">
    <property type="nucleotide sequence ID" value="NZ_BHZE01000015.1"/>
</dbReference>
<dbReference type="AlphaFoldDB" id="A0A401XLY5"/>
<dbReference type="Proteomes" id="UP000286715">
    <property type="component" value="Unassembled WGS sequence"/>
</dbReference>
<feature type="transmembrane region" description="Helical" evidence="1">
    <location>
        <begin position="117"/>
        <end position="138"/>
    </location>
</feature>
<gene>
    <name evidence="2" type="ORF">JCM31826_15170</name>
</gene>
<feature type="transmembrane region" description="Helical" evidence="1">
    <location>
        <begin position="182"/>
        <end position="203"/>
    </location>
</feature>
<sequence>MALFRRVLNTVFNLLIFPLIIYTPAKAQVDSTVVRFYIPSYYFIIRTNDRLYESRKIVKLPQGLQRIQIYTPEFELIDTLLIVEDAPDGQMVMPSFRINEEFDRYQRQLKEYRDRNFIELGIPLITSTFAVGYALYYFNRANLSYDNAAWYYRKWLGANLNERQTYLDEFLRHEADYKRYRAMNYITLAVAGVSTAFTVRGYLRYRKRKVPTFRIPPVPFSEYYLRFEPLTYDLLYPGIRIIVPF</sequence>
<evidence type="ECO:0000256" key="1">
    <source>
        <dbReference type="SAM" id="Phobius"/>
    </source>
</evidence>